<dbReference type="EMBL" id="RWGX01000005">
    <property type="protein sequence ID" value="RVU87127.1"/>
    <property type="molecule type" value="Genomic_DNA"/>
</dbReference>
<dbReference type="InterPro" id="IPR025460">
    <property type="entry name" value="DUF4280"/>
</dbReference>
<dbReference type="Pfam" id="PF14107">
    <property type="entry name" value="DUF4280"/>
    <property type="match status" value="1"/>
</dbReference>
<sequence>MALQEMLVQGALCKCNFGTTPDTLKVLTQKKYYLNDHEGKSKLVATHKDIGATFEKNTFGSCKKTNNNPCNASVTEWHHYYKKVTYGSSKGHPLTKESKATCPIGGKDCITILKSGQTAEPTKQNFKNADPELLAHILPVINMSNFEKKEPYNHMIIE</sequence>
<comment type="caution">
    <text evidence="1">The sequence shown here is derived from an EMBL/GenBank/DDBJ whole genome shotgun (WGS) entry which is preliminary data.</text>
</comment>
<dbReference type="RefSeq" id="WP_063743080.1">
    <property type="nucleotide sequence ID" value="NZ_RWGX02000008.1"/>
</dbReference>
<accession>A0AA94F311</accession>
<evidence type="ECO:0000313" key="1">
    <source>
        <dbReference type="EMBL" id="RVU87127.1"/>
    </source>
</evidence>
<proteinExistence type="predicted"/>
<protein>
    <submittedName>
        <fullName evidence="1">DUF4280 domain-containing protein</fullName>
    </submittedName>
</protein>
<reference evidence="1" key="1">
    <citation type="submission" date="2018-12" db="EMBL/GenBank/DDBJ databases">
        <title>Draft genome sequence of Flaovobacterium columnare BGFS27 isolated from channel catfish in Alabama.</title>
        <authorList>
            <person name="Cai W."/>
            <person name="Arias C."/>
        </authorList>
    </citation>
    <scope>NUCLEOTIDE SEQUENCE [LARGE SCALE GENOMIC DNA]</scope>
    <source>
        <strain evidence="1">BGFS27</strain>
    </source>
</reference>
<organism evidence="1">
    <name type="scientific">Flavobacterium columnare</name>
    <dbReference type="NCBI Taxonomy" id="996"/>
    <lineage>
        <taxon>Bacteria</taxon>
        <taxon>Pseudomonadati</taxon>
        <taxon>Bacteroidota</taxon>
        <taxon>Flavobacteriia</taxon>
        <taxon>Flavobacteriales</taxon>
        <taxon>Flavobacteriaceae</taxon>
        <taxon>Flavobacterium</taxon>
    </lineage>
</organism>
<dbReference type="AlphaFoldDB" id="A0AA94F311"/>
<gene>
    <name evidence="1" type="ORF">EJB19_12325</name>
</gene>
<name>A0AA94F311_9FLAO</name>